<proteinExistence type="inferred from homology"/>
<dbReference type="SUPFAM" id="SSF53474">
    <property type="entry name" value="alpha/beta-Hydrolases"/>
    <property type="match status" value="1"/>
</dbReference>
<sequence>MTQDQLIPRAHLFGNPERAAPSINTTGTRIAFLAPKEGLLNVFVIDTDKVHDLDSATPVTNDTVRGIRICGWTEHPDCLWFMQDKGGDEEVCLTPADKTTNTPVGVSKDFPDHLLVMSNKRDPQFLDLHLINVLTGEDKMILENDESFAGFTPDHKFTSCVAERVNKDSSVDFYRIPLNTDSAKDAEVPKASAGTHFLHLTPENAGFGDTSVQGFSADLQSVYIAYYEGRDTSAFVKFNMTTKSVETVYGSDERADISGSLIDPVTYEPLAYQVNYDRKVYVPINKDDVALVTDFAKLDAIAGEGGEWIVQDKNADGSVLVVTMSKSDSAIKYYLYNRATQECNYLFGARPVLDNYVLNKMKAVERFEGTDGNAVTQPIPLIAHVHGGPYARDVFGFNRYHQFFADRGYAVISPQFRGSTGFGKSFLTAAKGEWSGKMHDDVIDACDWAVEQGIAIKEKLRSTVDRMVVMRLCGCHLHTRVLCLFCGYRWTFERVYTYGFYSCLLGTYSWDVGCPYWRDTDTEEGREFLAKISPIHKVDNICRPLLIGQGANDPRVKQAESDQIFDAMVAKGIPVTYVLYPDEGHGFARPPNSISFTAVTEAFLAKYLGGSAEAVGTSFEGSPSNSRVAVTSLGCNTPSLYKLSQINSIETKYPKRIKSRHSFSSSSFNTDKSNNRITFTSPKTNSQFLKRSFEVVDSLSRFPLL</sequence>
<dbReference type="Gene3D" id="3.40.50.1820">
    <property type="entry name" value="alpha/beta hydrolase"/>
    <property type="match status" value="2"/>
</dbReference>
<dbReference type="Pfam" id="PF00326">
    <property type="entry name" value="Peptidase_S9"/>
    <property type="match status" value="2"/>
</dbReference>
<evidence type="ECO:0000256" key="4">
    <source>
        <dbReference type="SAM" id="MobiDB-lite"/>
    </source>
</evidence>
<feature type="domain" description="Peptidase S9 prolyl oligopeptidase catalytic" evidence="5">
    <location>
        <begin position="521"/>
        <end position="610"/>
    </location>
</feature>
<feature type="region of interest" description="Disordered" evidence="4">
    <location>
        <begin position="662"/>
        <end position="681"/>
    </location>
</feature>
<accession>A0A1Y2BX31</accession>
<dbReference type="STRING" id="329046.A0A1Y2BX31"/>
<dbReference type="GO" id="GO:0006508">
    <property type="term" value="P:proteolysis"/>
    <property type="evidence" value="ECO:0007669"/>
    <property type="project" value="InterPro"/>
</dbReference>
<reference evidence="6 7" key="1">
    <citation type="submission" date="2016-07" db="EMBL/GenBank/DDBJ databases">
        <title>Pervasive Adenine N6-methylation of Active Genes in Fungi.</title>
        <authorList>
            <consortium name="DOE Joint Genome Institute"/>
            <person name="Mondo S.J."/>
            <person name="Dannebaum R.O."/>
            <person name="Kuo R.C."/>
            <person name="Labutti K."/>
            <person name="Haridas S."/>
            <person name="Kuo A."/>
            <person name="Salamov A."/>
            <person name="Ahrendt S.R."/>
            <person name="Lipzen A."/>
            <person name="Sullivan W."/>
            <person name="Andreopoulos W.B."/>
            <person name="Clum A."/>
            <person name="Lindquist E."/>
            <person name="Daum C."/>
            <person name="Ramamoorthy G.K."/>
            <person name="Gryganskyi A."/>
            <person name="Culley D."/>
            <person name="Magnuson J.K."/>
            <person name="James T.Y."/>
            <person name="O'Malley M.A."/>
            <person name="Stajich J.E."/>
            <person name="Spatafora J.W."/>
            <person name="Visel A."/>
            <person name="Grigoriev I.V."/>
        </authorList>
    </citation>
    <scope>NUCLEOTIDE SEQUENCE [LARGE SCALE GENOMIC DNA]</scope>
    <source>
        <strain evidence="6 7">JEL800</strain>
    </source>
</reference>
<dbReference type="Proteomes" id="UP000193642">
    <property type="component" value="Unassembled WGS sequence"/>
</dbReference>
<feature type="compositionally biased region" description="Polar residues" evidence="4">
    <location>
        <begin position="669"/>
        <end position="681"/>
    </location>
</feature>
<evidence type="ECO:0000256" key="3">
    <source>
        <dbReference type="ARBA" id="ARBA00032829"/>
    </source>
</evidence>
<organism evidence="6 7">
    <name type="scientific">Rhizoclosmatium globosum</name>
    <dbReference type="NCBI Taxonomy" id="329046"/>
    <lineage>
        <taxon>Eukaryota</taxon>
        <taxon>Fungi</taxon>
        <taxon>Fungi incertae sedis</taxon>
        <taxon>Chytridiomycota</taxon>
        <taxon>Chytridiomycota incertae sedis</taxon>
        <taxon>Chytridiomycetes</taxon>
        <taxon>Chytridiales</taxon>
        <taxon>Chytriomycetaceae</taxon>
        <taxon>Rhizoclosmatium</taxon>
    </lineage>
</organism>
<keyword evidence="2 6" id="KW-0378">Hydrolase</keyword>
<feature type="domain" description="Peptidase S9 prolyl oligopeptidase catalytic" evidence="5">
    <location>
        <begin position="397"/>
        <end position="460"/>
    </location>
</feature>
<dbReference type="EMBL" id="MCGO01000040">
    <property type="protein sequence ID" value="ORY39311.1"/>
    <property type="molecule type" value="Genomic_DNA"/>
</dbReference>
<dbReference type="AlphaFoldDB" id="A0A1Y2BX31"/>
<gene>
    <name evidence="6" type="ORF">BCR33DRAFT_768671</name>
</gene>
<evidence type="ECO:0000313" key="7">
    <source>
        <dbReference type="Proteomes" id="UP000193642"/>
    </source>
</evidence>
<dbReference type="OrthoDB" id="416344at2759"/>
<dbReference type="SUPFAM" id="SSF82171">
    <property type="entry name" value="DPP6 N-terminal domain-like"/>
    <property type="match status" value="1"/>
</dbReference>
<evidence type="ECO:0000259" key="5">
    <source>
        <dbReference type="Pfam" id="PF00326"/>
    </source>
</evidence>
<comment type="similarity">
    <text evidence="1">Belongs to the peptidase S9C family.</text>
</comment>
<evidence type="ECO:0000256" key="1">
    <source>
        <dbReference type="ARBA" id="ARBA00010040"/>
    </source>
</evidence>
<comment type="caution">
    <text evidence="6">The sequence shown here is derived from an EMBL/GenBank/DDBJ whole genome shotgun (WGS) entry which is preliminary data.</text>
</comment>
<dbReference type="InterPro" id="IPR001375">
    <property type="entry name" value="Peptidase_S9_cat"/>
</dbReference>
<protein>
    <recommendedName>
        <fullName evidence="3">Dipeptidyl-peptidase V</fullName>
    </recommendedName>
</protein>
<dbReference type="PANTHER" id="PTHR42776">
    <property type="entry name" value="SERINE PEPTIDASE S9 FAMILY MEMBER"/>
    <property type="match status" value="1"/>
</dbReference>
<dbReference type="InterPro" id="IPR029058">
    <property type="entry name" value="AB_hydrolase_fold"/>
</dbReference>
<evidence type="ECO:0000313" key="6">
    <source>
        <dbReference type="EMBL" id="ORY39311.1"/>
    </source>
</evidence>
<evidence type="ECO:0000256" key="2">
    <source>
        <dbReference type="ARBA" id="ARBA00022801"/>
    </source>
</evidence>
<dbReference type="GO" id="GO:0004252">
    <property type="term" value="F:serine-type endopeptidase activity"/>
    <property type="evidence" value="ECO:0007669"/>
    <property type="project" value="TreeGrafter"/>
</dbReference>
<dbReference type="PANTHER" id="PTHR42776:SF27">
    <property type="entry name" value="DIPEPTIDYL PEPTIDASE FAMILY MEMBER 6"/>
    <property type="match status" value="1"/>
</dbReference>
<keyword evidence="7" id="KW-1185">Reference proteome</keyword>
<name>A0A1Y2BX31_9FUNG</name>